<organism evidence="2 3">
    <name type="scientific">Xenopus laevis</name>
    <name type="common">African clawed frog</name>
    <dbReference type="NCBI Taxonomy" id="8355"/>
    <lineage>
        <taxon>Eukaryota</taxon>
        <taxon>Metazoa</taxon>
        <taxon>Chordata</taxon>
        <taxon>Craniata</taxon>
        <taxon>Vertebrata</taxon>
        <taxon>Euteleostomi</taxon>
        <taxon>Amphibia</taxon>
        <taxon>Batrachia</taxon>
        <taxon>Anura</taxon>
        <taxon>Pipoidea</taxon>
        <taxon>Pipidae</taxon>
        <taxon>Xenopodinae</taxon>
        <taxon>Xenopus</taxon>
        <taxon>Xenopus</taxon>
    </lineage>
</organism>
<keyword evidence="1" id="KW-0812">Transmembrane</keyword>
<feature type="transmembrane region" description="Helical" evidence="1">
    <location>
        <begin position="95"/>
        <end position="115"/>
    </location>
</feature>
<protein>
    <submittedName>
        <fullName evidence="2">Uncharacterized protein</fullName>
    </submittedName>
</protein>
<dbReference type="EMBL" id="CM004471">
    <property type="protein sequence ID" value="OCT86569.1"/>
    <property type="molecule type" value="Genomic_DNA"/>
</dbReference>
<reference evidence="3" key="1">
    <citation type="journal article" date="2016" name="Nature">
        <title>Genome evolution in the allotetraploid frog Xenopus laevis.</title>
        <authorList>
            <person name="Session A.M."/>
            <person name="Uno Y."/>
            <person name="Kwon T."/>
            <person name="Chapman J.A."/>
            <person name="Toyoda A."/>
            <person name="Takahashi S."/>
            <person name="Fukui A."/>
            <person name="Hikosaka A."/>
            <person name="Suzuki A."/>
            <person name="Kondo M."/>
            <person name="van Heeringen S.J."/>
            <person name="Quigley I."/>
            <person name="Heinz S."/>
            <person name="Ogino H."/>
            <person name="Ochi H."/>
            <person name="Hellsten U."/>
            <person name="Lyons J.B."/>
            <person name="Simakov O."/>
            <person name="Putnam N."/>
            <person name="Stites J."/>
            <person name="Kuroki Y."/>
            <person name="Tanaka T."/>
            <person name="Michiue T."/>
            <person name="Watanabe M."/>
            <person name="Bogdanovic O."/>
            <person name="Lister R."/>
            <person name="Georgiou G."/>
            <person name="Paranjpe S.S."/>
            <person name="van Kruijsbergen I."/>
            <person name="Shu S."/>
            <person name="Carlson J."/>
            <person name="Kinoshita T."/>
            <person name="Ohta Y."/>
            <person name="Mawaribuchi S."/>
            <person name="Jenkins J."/>
            <person name="Grimwood J."/>
            <person name="Schmutz J."/>
            <person name="Mitros T."/>
            <person name="Mozaffari S.V."/>
            <person name="Suzuki Y."/>
            <person name="Haramoto Y."/>
            <person name="Yamamoto T.S."/>
            <person name="Takagi C."/>
            <person name="Heald R."/>
            <person name="Miller K."/>
            <person name="Haudenschild C."/>
            <person name="Kitzman J."/>
            <person name="Nakayama T."/>
            <person name="Izutsu Y."/>
            <person name="Robert J."/>
            <person name="Fortriede J."/>
            <person name="Burns K."/>
            <person name="Lotay V."/>
            <person name="Karimi K."/>
            <person name="Yasuoka Y."/>
            <person name="Dichmann D.S."/>
            <person name="Flajnik M.F."/>
            <person name="Houston D.W."/>
            <person name="Shendure J."/>
            <person name="DuPasquier L."/>
            <person name="Vize P.D."/>
            <person name="Zorn A.M."/>
            <person name="Ito M."/>
            <person name="Marcotte E.M."/>
            <person name="Wallingford J.B."/>
            <person name="Ito Y."/>
            <person name="Asashima M."/>
            <person name="Ueno N."/>
            <person name="Matsuda Y."/>
            <person name="Veenstra G.J."/>
            <person name="Fujiyama A."/>
            <person name="Harland R.M."/>
            <person name="Taira M."/>
            <person name="Rokhsar D.S."/>
        </authorList>
    </citation>
    <scope>NUCLEOTIDE SEQUENCE [LARGE SCALE GENOMIC DNA]</scope>
    <source>
        <strain evidence="3">J</strain>
    </source>
</reference>
<gene>
    <name evidence="2" type="ORF">XELAEV_18020254mg</name>
</gene>
<evidence type="ECO:0000313" key="3">
    <source>
        <dbReference type="Proteomes" id="UP000694892"/>
    </source>
</evidence>
<proteinExistence type="predicted"/>
<evidence type="ECO:0000313" key="2">
    <source>
        <dbReference type="EMBL" id="OCT86569.1"/>
    </source>
</evidence>
<accession>A0A974HQG7</accession>
<dbReference type="Proteomes" id="UP000694892">
    <property type="component" value="Chromosome 3S"/>
</dbReference>
<dbReference type="AlphaFoldDB" id="A0A974HQG7"/>
<keyword evidence="1" id="KW-1133">Transmembrane helix</keyword>
<keyword evidence="1" id="KW-0472">Membrane</keyword>
<sequence length="123" mass="13698">MCNPLQNKSFHSIASKNMIVYRLRVLMQSNSAHAPVGTDNGVRERSFYSGLRGGMGRVFTRPSGRSYTTAAILDLQCRVNSAQQAFPSDRAMYNFQPILFLGCCFLNISITGGLCSRRRSYSC</sequence>
<name>A0A974HQG7_XENLA</name>
<evidence type="ECO:0000256" key="1">
    <source>
        <dbReference type="SAM" id="Phobius"/>
    </source>
</evidence>